<dbReference type="EMBL" id="VEVO01000004">
    <property type="protein sequence ID" value="KAF0043612.1"/>
    <property type="molecule type" value="Genomic_DNA"/>
</dbReference>
<reference evidence="1 2" key="1">
    <citation type="submission" date="2019-06" db="EMBL/GenBank/DDBJ databases">
        <title>Draft genomes of female and male turbot (Scophthalmus maximus).</title>
        <authorList>
            <person name="Xu H."/>
            <person name="Xu X.-W."/>
            <person name="Shao C."/>
            <person name="Chen S."/>
        </authorList>
    </citation>
    <scope>NUCLEOTIDE SEQUENCE [LARGE SCALE GENOMIC DNA]</scope>
    <source>
        <strain evidence="1">Ysfricsl-2016a</strain>
        <tissue evidence="1">Blood</tissue>
    </source>
</reference>
<dbReference type="AlphaFoldDB" id="A0A6A4TNN5"/>
<proteinExistence type="predicted"/>
<name>A0A6A4TNN5_SCOMX</name>
<sequence>MRTSVRANTDTRWECGEQTTRKVTGGKHVVVRLHRNSPSPLSVGVMAERLEFLFLLTGECKVDGVVSQALGITKQCVITSHVVVRLHRNSPSPLSVGVMAERLEFLFLLTGECKVDGVVSQALGITKQCVITSRLLFGVPSPSLSLARPTSLETDSLVPVALNQSYAKDNFQCEPKSRGEPFHDTDKAIVHNVKDARSRRLPISL</sequence>
<protein>
    <submittedName>
        <fullName evidence="1">Uncharacterized protein</fullName>
    </submittedName>
</protein>
<comment type="caution">
    <text evidence="1">The sequence shown here is derived from an EMBL/GenBank/DDBJ whole genome shotgun (WGS) entry which is preliminary data.</text>
</comment>
<evidence type="ECO:0000313" key="2">
    <source>
        <dbReference type="Proteomes" id="UP000438429"/>
    </source>
</evidence>
<evidence type="ECO:0000313" key="1">
    <source>
        <dbReference type="EMBL" id="KAF0043612.1"/>
    </source>
</evidence>
<gene>
    <name evidence="1" type="ORF">F2P81_004949</name>
</gene>
<dbReference type="Proteomes" id="UP000438429">
    <property type="component" value="Unassembled WGS sequence"/>
</dbReference>
<accession>A0A6A4TNN5</accession>
<organism evidence="1 2">
    <name type="scientific">Scophthalmus maximus</name>
    <name type="common">Turbot</name>
    <name type="synonym">Psetta maxima</name>
    <dbReference type="NCBI Taxonomy" id="52904"/>
    <lineage>
        <taxon>Eukaryota</taxon>
        <taxon>Metazoa</taxon>
        <taxon>Chordata</taxon>
        <taxon>Craniata</taxon>
        <taxon>Vertebrata</taxon>
        <taxon>Euteleostomi</taxon>
        <taxon>Actinopterygii</taxon>
        <taxon>Neopterygii</taxon>
        <taxon>Teleostei</taxon>
        <taxon>Neoteleostei</taxon>
        <taxon>Acanthomorphata</taxon>
        <taxon>Carangaria</taxon>
        <taxon>Pleuronectiformes</taxon>
        <taxon>Pleuronectoidei</taxon>
        <taxon>Scophthalmidae</taxon>
        <taxon>Scophthalmus</taxon>
    </lineage>
</organism>